<dbReference type="InterPro" id="IPR004155">
    <property type="entry name" value="PBS_lyase_HEAT"/>
</dbReference>
<dbReference type="InterPro" id="IPR016024">
    <property type="entry name" value="ARM-type_fold"/>
</dbReference>
<keyword evidence="4" id="KW-0677">Repeat</keyword>
<evidence type="ECO:0000256" key="1">
    <source>
        <dbReference type="ARBA" id="ARBA00000068"/>
    </source>
</evidence>
<dbReference type="SUPFAM" id="SSF48371">
    <property type="entry name" value="ARM repeat"/>
    <property type="match status" value="1"/>
</dbReference>
<evidence type="ECO:0000256" key="8">
    <source>
        <dbReference type="ARBA" id="ARBA00023256"/>
    </source>
</evidence>
<keyword evidence="5 9" id="KW-0560">Oxidoreductase</keyword>
<dbReference type="EMBL" id="JANCYW010000002">
    <property type="protein sequence ID" value="KAK4534559.1"/>
    <property type="molecule type" value="Genomic_DNA"/>
</dbReference>
<comment type="pathway">
    <text evidence="2 9">Protein modification; eIF5A hypusination.</text>
</comment>
<comment type="caution">
    <text evidence="10">The sequence shown here is derived from an EMBL/GenBank/DDBJ whole genome shotgun (WGS) entry which is preliminary data.</text>
</comment>
<name>A0AAV9IQY9_CYACA</name>
<comment type="similarity">
    <text evidence="9">Belongs to the deoxyhypusine hydroxylase family.</text>
</comment>
<gene>
    <name evidence="10" type="ORF">CDCA_CDCA02G0584</name>
</gene>
<evidence type="ECO:0000313" key="10">
    <source>
        <dbReference type="EMBL" id="KAK4534559.1"/>
    </source>
</evidence>
<comment type="catalytic activity">
    <reaction evidence="1 9">
        <text>[eIF5A protein]-deoxyhypusine + AH2 + O2 = [eIF5A protein]-hypusine + A + H2O</text>
        <dbReference type="Rhea" id="RHEA:14101"/>
        <dbReference type="Rhea" id="RHEA-COMP:10144"/>
        <dbReference type="Rhea" id="RHEA-COMP:12592"/>
        <dbReference type="ChEBI" id="CHEBI:13193"/>
        <dbReference type="ChEBI" id="CHEBI:15377"/>
        <dbReference type="ChEBI" id="CHEBI:15379"/>
        <dbReference type="ChEBI" id="CHEBI:17499"/>
        <dbReference type="ChEBI" id="CHEBI:82657"/>
        <dbReference type="ChEBI" id="CHEBI:91175"/>
        <dbReference type="EC" id="1.14.99.29"/>
    </reaction>
</comment>
<feature type="binding site" evidence="9">
    <location>
        <position position="92"/>
    </location>
    <ligand>
        <name>Fe cation</name>
        <dbReference type="ChEBI" id="CHEBI:24875"/>
        <label>1</label>
    </ligand>
</feature>
<evidence type="ECO:0000256" key="3">
    <source>
        <dbReference type="ARBA" id="ARBA00022723"/>
    </source>
</evidence>
<evidence type="ECO:0000256" key="6">
    <source>
        <dbReference type="ARBA" id="ARBA00023004"/>
    </source>
</evidence>
<comment type="cofactor">
    <cofactor evidence="9">
        <name>Fe(2+)</name>
        <dbReference type="ChEBI" id="CHEBI:29033"/>
    </cofactor>
    <text evidence="9">Binds 2 Fe(2+) ions per subunit.</text>
</comment>
<feature type="binding site" evidence="9">
    <location>
        <position position="93"/>
    </location>
    <ligand>
        <name>Fe cation</name>
        <dbReference type="ChEBI" id="CHEBI:24875"/>
        <label>1</label>
    </ligand>
</feature>
<sequence>MPPIHSLEAMRQRLLSPRTSVADRMRTIFGLKGVGTDGAVDILCEALLNDGETSVLVKHELAYVLGQMRNHRANATLKRVLGSRTENSMVRHECAEALGAIATDDVEAALQVYAGDLAEVPEVRETCQLALARVRWLRARDPKSSDRPTDTRGSGIDPVFLSVDPAPPLPVTPASPDVQALRAMLLDARAPLFSRYQAMFSLRNLNTDESALALCDGLLLDRSSALFRHEIAFIMGQTCRECTLLALATALNDPREHPMVRHEAAEAIGAIGTPAATRLLQQRRADAERVVRESCEVALDIAEHVTSDETHYADVLCPLNATPSSATEGLHL</sequence>
<evidence type="ECO:0000313" key="11">
    <source>
        <dbReference type="Proteomes" id="UP001301350"/>
    </source>
</evidence>
<dbReference type="Proteomes" id="UP001301350">
    <property type="component" value="Unassembled WGS sequence"/>
</dbReference>
<evidence type="ECO:0000256" key="9">
    <source>
        <dbReference type="HAMAP-Rule" id="MF_03101"/>
    </source>
</evidence>
<feature type="binding site" evidence="9">
    <location>
        <position position="262"/>
    </location>
    <ligand>
        <name>Fe cation</name>
        <dbReference type="ChEBI" id="CHEBI:24875"/>
        <label>2</label>
    </ligand>
</feature>
<dbReference type="InterPro" id="IPR027517">
    <property type="entry name" value="Deoxyhypusine_hydroxylase"/>
</dbReference>
<dbReference type="GO" id="GO:0019135">
    <property type="term" value="F:deoxyhypusine monooxygenase activity"/>
    <property type="evidence" value="ECO:0007669"/>
    <property type="project" value="UniProtKB-UniRule"/>
</dbReference>
<feature type="binding site" evidence="9">
    <location>
        <position position="60"/>
    </location>
    <ligand>
        <name>Fe cation</name>
        <dbReference type="ChEBI" id="CHEBI:24875"/>
        <label>1</label>
    </ligand>
</feature>
<keyword evidence="8 9" id="KW-0386">Hypusine biosynthesis</keyword>
<keyword evidence="3 9" id="KW-0479">Metal-binding</keyword>
<evidence type="ECO:0000256" key="7">
    <source>
        <dbReference type="ARBA" id="ARBA00023033"/>
    </source>
</evidence>
<dbReference type="InterPro" id="IPR011989">
    <property type="entry name" value="ARM-like"/>
</dbReference>
<dbReference type="PANTHER" id="PTHR12697">
    <property type="entry name" value="PBS LYASE HEAT-LIKE PROTEIN"/>
    <property type="match status" value="1"/>
</dbReference>
<feature type="binding site" evidence="9">
    <location>
        <position position="59"/>
    </location>
    <ligand>
        <name>Fe cation</name>
        <dbReference type="ChEBI" id="CHEBI:24875"/>
        <label>1</label>
    </ligand>
</feature>
<feature type="binding site" evidence="9">
    <location>
        <position position="230"/>
    </location>
    <ligand>
        <name>Fe cation</name>
        <dbReference type="ChEBI" id="CHEBI:24875"/>
        <label>2</label>
    </ligand>
</feature>
<feature type="binding site" evidence="9">
    <location>
        <position position="263"/>
    </location>
    <ligand>
        <name>Fe cation</name>
        <dbReference type="ChEBI" id="CHEBI:24875"/>
        <label>2</label>
    </ligand>
</feature>
<evidence type="ECO:0000256" key="2">
    <source>
        <dbReference type="ARBA" id="ARBA00005041"/>
    </source>
</evidence>
<accession>A0AAV9IQY9</accession>
<dbReference type="AlphaFoldDB" id="A0AAV9IQY9"/>
<evidence type="ECO:0000256" key="4">
    <source>
        <dbReference type="ARBA" id="ARBA00022737"/>
    </source>
</evidence>
<dbReference type="Gene3D" id="1.25.10.10">
    <property type="entry name" value="Leucine-rich Repeat Variant"/>
    <property type="match status" value="2"/>
</dbReference>
<dbReference type="EC" id="1.14.99.29" evidence="9"/>
<organism evidence="10 11">
    <name type="scientific">Cyanidium caldarium</name>
    <name type="common">Red alga</name>
    <dbReference type="NCBI Taxonomy" id="2771"/>
    <lineage>
        <taxon>Eukaryota</taxon>
        <taxon>Rhodophyta</taxon>
        <taxon>Bangiophyceae</taxon>
        <taxon>Cyanidiales</taxon>
        <taxon>Cyanidiaceae</taxon>
        <taxon>Cyanidium</taxon>
    </lineage>
</organism>
<proteinExistence type="inferred from homology"/>
<reference evidence="10 11" key="1">
    <citation type="submission" date="2022-07" db="EMBL/GenBank/DDBJ databases">
        <title>Genome-wide signatures of adaptation to extreme environments.</title>
        <authorList>
            <person name="Cho C.H."/>
            <person name="Yoon H.S."/>
        </authorList>
    </citation>
    <scope>NUCLEOTIDE SEQUENCE [LARGE SCALE GENOMIC DNA]</scope>
    <source>
        <strain evidence="10 11">DBV 063 E5</strain>
    </source>
</reference>
<comment type="function">
    <text evidence="9">Catalyzes the hydroxylation of the N(6)-(4-aminobutyl)-L-lysine intermediate to form hypusine, an essential post-translational modification only found in mature eIF-5A factor.</text>
</comment>
<dbReference type="HAMAP" id="MF_03101">
    <property type="entry name" value="Deoxyhypusine_hydroxylase"/>
    <property type="match status" value="1"/>
</dbReference>
<keyword evidence="7 9" id="KW-0503">Monooxygenase</keyword>
<dbReference type="SMART" id="SM00567">
    <property type="entry name" value="EZ_HEAT"/>
    <property type="match status" value="6"/>
</dbReference>
<feature type="binding site" evidence="9">
    <location>
        <position position="229"/>
    </location>
    <ligand>
        <name>Fe cation</name>
        <dbReference type="ChEBI" id="CHEBI:24875"/>
        <label>2</label>
    </ligand>
</feature>
<dbReference type="PANTHER" id="PTHR12697:SF5">
    <property type="entry name" value="DEOXYHYPUSINE HYDROXYLASE"/>
    <property type="match status" value="1"/>
</dbReference>
<protein>
    <recommendedName>
        <fullName evidence="9">Deoxyhypusine hydroxylase</fullName>
        <shortName evidence="9">DOHH</shortName>
        <ecNumber evidence="9">1.14.99.29</ecNumber>
    </recommendedName>
    <alternativeName>
        <fullName evidence="9">Deoxyhypusine dioxygenase</fullName>
    </alternativeName>
    <alternativeName>
        <fullName evidence="9">Deoxyhypusine monooxygenase</fullName>
    </alternativeName>
</protein>
<dbReference type="Pfam" id="PF13646">
    <property type="entry name" value="HEAT_2"/>
    <property type="match status" value="2"/>
</dbReference>
<keyword evidence="11" id="KW-1185">Reference proteome</keyword>
<keyword evidence="6 9" id="KW-0408">Iron</keyword>
<dbReference type="GO" id="GO:0046872">
    <property type="term" value="F:metal ion binding"/>
    <property type="evidence" value="ECO:0007669"/>
    <property type="project" value="UniProtKB-KW"/>
</dbReference>
<evidence type="ECO:0000256" key="5">
    <source>
        <dbReference type="ARBA" id="ARBA00023002"/>
    </source>
</evidence>